<dbReference type="GO" id="GO:0062129">
    <property type="term" value="C:chitin-based extracellular matrix"/>
    <property type="evidence" value="ECO:0007669"/>
    <property type="project" value="TreeGrafter"/>
</dbReference>
<evidence type="ECO:0000256" key="1">
    <source>
        <dbReference type="ARBA" id="ARBA00022460"/>
    </source>
</evidence>
<dbReference type="Proteomes" id="UP000694867">
    <property type="component" value="Unplaced"/>
</dbReference>
<evidence type="ECO:0000256" key="4">
    <source>
        <dbReference type="SAM" id="SignalP"/>
    </source>
</evidence>
<accession>A0AAJ7L3S5</accession>
<evidence type="ECO:0000256" key="2">
    <source>
        <dbReference type="PROSITE-ProRule" id="PRU00497"/>
    </source>
</evidence>
<dbReference type="GeneID" id="100901727"/>
<feature type="compositionally biased region" description="Polar residues" evidence="3">
    <location>
        <begin position="144"/>
        <end position="156"/>
    </location>
</feature>
<dbReference type="Pfam" id="PF00379">
    <property type="entry name" value="Chitin_bind_4"/>
    <property type="match status" value="1"/>
</dbReference>
<protein>
    <submittedName>
        <fullName evidence="6">Cuticle protein 16.8</fullName>
    </submittedName>
</protein>
<organism evidence="5 6">
    <name type="scientific">Galendromus occidentalis</name>
    <name type="common">western predatory mite</name>
    <dbReference type="NCBI Taxonomy" id="34638"/>
    <lineage>
        <taxon>Eukaryota</taxon>
        <taxon>Metazoa</taxon>
        <taxon>Ecdysozoa</taxon>
        <taxon>Arthropoda</taxon>
        <taxon>Chelicerata</taxon>
        <taxon>Arachnida</taxon>
        <taxon>Acari</taxon>
        <taxon>Parasitiformes</taxon>
        <taxon>Mesostigmata</taxon>
        <taxon>Gamasina</taxon>
        <taxon>Phytoseioidea</taxon>
        <taxon>Phytoseiidae</taxon>
        <taxon>Typhlodrominae</taxon>
        <taxon>Galendromus</taxon>
    </lineage>
</organism>
<dbReference type="KEGG" id="goe:100901727"/>
<dbReference type="InterPro" id="IPR029070">
    <property type="entry name" value="Chitinase_insertion_sf"/>
</dbReference>
<dbReference type="PANTHER" id="PTHR10380:SF173">
    <property type="entry name" value="CUTICULAR PROTEIN 47EF, ISOFORM C-RELATED"/>
    <property type="match status" value="1"/>
</dbReference>
<evidence type="ECO:0000256" key="3">
    <source>
        <dbReference type="SAM" id="MobiDB-lite"/>
    </source>
</evidence>
<name>A0AAJ7L3S5_9ACAR</name>
<dbReference type="AlphaFoldDB" id="A0AAJ7L3S5"/>
<feature type="chain" id="PRO_5042584321" evidence="4">
    <location>
        <begin position="18"/>
        <end position="156"/>
    </location>
</feature>
<sequence>MLKFLLLASSAVSMALGGHIALSGGHEGGYSDRYELAQQQDTHGSHGEYADVYPVETSNHYEKEIYAPQPYKFGYEILDEYGNKQSRHEVSDEHNVKKGSYSFTDAHGISRRVDYVADAHGFRATIHTNEPGTAPSSPAGAQYISDQSSVASYGYH</sequence>
<dbReference type="PROSITE" id="PS51155">
    <property type="entry name" value="CHIT_BIND_RR_2"/>
    <property type="match status" value="1"/>
</dbReference>
<dbReference type="InterPro" id="IPR050468">
    <property type="entry name" value="Cuticle_Struct_Prot"/>
</dbReference>
<dbReference type="GO" id="GO:0008010">
    <property type="term" value="F:structural constituent of chitin-based larval cuticle"/>
    <property type="evidence" value="ECO:0007669"/>
    <property type="project" value="TreeGrafter"/>
</dbReference>
<dbReference type="RefSeq" id="XP_018494868.1">
    <property type="nucleotide sequence ID" value="XM_018639352.1"/>
</dbReference>
<gene>
    <name evidence="6" type="primary">LOC100901727</name>
</gene>
<evidence type="ECO:0000313" key="6">
    <source>
        <dbReference type="RefSeq" id="XP_018494868.1"/>
    </source>
</evidence>
<keyword evidence="5" id="KW-1185">Reference proteome</keyword>
<proteinExistence type="predicted"/>
<evidence type="ECO:0000313" key="5">
    <source>
        <dbReference type="Proteomes" id="UP000694867"/>
    </source>
</evidence>
<feature type="region of interest" description="Disordered" evidence="3">
    <location>
        <begin position="128"/>
        <end position="156"/>
    </location>
</feature>
<dbReference type="Gene3D" id="3.10.50.10">
    <property type="match status" value="1"/>
</dbReference>
<dbReference type="PANTHER" id="PTHR10380">
    <property type="entry name" value="CUTICLE PROTEIN"/>
    <property type="match status" value="1"/>
</dbReference>
<feature type="signal peptide" evidence="4">
    <location>
        <begin position="1"/>
        <end position="17"/>
    </location>
</feature>
<keyword evidence="4" id="KW-0732">Signal</keyword>
<keyword evidence="1 2" id="KW-0193">Cuticle</keyword>
<reference evidence="6" key="1">
    <citation type="submission" date="2025-08" db="UniProtKB">
        <authorList>
            <consortium name="RefSeq"/>
        </authorList>
    </citation>
    <scope>IDENTIFICATION</scope>
</reference>
<dbReference type="InterPro" id="IPR000618">
    <property type="entry name" value="Insect_cuticle"/>
</dbReference>